<dbReference type="AlphaFoldDB" id="A9DB20"/>
<reference evidence="1 2" key="2">
    <citation type="submission" date="2012-06" db="EMBL/GenBank/DDBJ databases">
        <authorList>
            <person name="Fiebig A."/>
        </authorList>
    </citation>
    <scope>NUCLEOTIDE SEQUENCE [LARGE SCALE GENOMIC DNA]</scope>
    <source>
        <strain evidence="1 2">DFL-43</strain>
    </source>
</reference>
<dbReference type="EMBL" id="ABIA03000004">
    <property type="protein sequence ID" value="EDQ32431.1"/>
    <property type="molecule type" value="Genomic_DNA"/>
</dbReference>
<organism evidence="1 2">
    <name type="scientific">Hoeflea phototrophica (strain DSM 17068 / NCIMB 14078 / DFL-43)</name>
    <dbReference type="NCBI Taxonomy" id="411684"/>
    <lineage>
        <taxon>Bacteria</taxon>
        <taxon>Pseudomonadati</taxon>
        <taxon>Pseudomonadota</taxon>
        <taxon>Alphaproteobacteria</taxon>
        <taxon>Hyphomicrobiales</taxon>
        <taxon>Rhizobiaceae</taxon>
        <taxon>Hoeflea</taxon>
    </lineage>
</organism>
<accession>A9DB20</accession>
<protein>
    <recommendedName>
        <fullName evidence="3">PAS domain-containing protein</fullName>
    </recommendedName>
</protein>
<gene>
    <name evidence="1" type="ORF">HPDFL43_11546</name>
</gene>
<evidence type="ECO:0000313" key="2">
    <source>
        <dbReference type="Proteomes" id="UP000004291"/>
    </source>
</evidence>
<dbReference type="Proteomes" id="UP000004291">
    <property type="component" value="Chromosome"/>
</dbReference>
<dbReference type="HOGENOM" id="CLU_1592326_0_0_5"/>
<keyword evidence="2" id="KW-1185">Reference proteome</keyword>
<sequence length="167" mass="18715">MENKAILNGSETLNSAELSGFELPDFAPAQIRTFYDLWKCRQDAGLADAAAFDVSALGKDFPLLVRVARNQKDKSLFWRDVSPNRRWPFNAPVLNRPVSDLQPKAIRTRVLLTFNKVLETGVPECAEITSWMDYGQTVSLVRLVVPVQGASGRELLALWEVVQPDNQ</sequence>
<evidence type="ECO:0000313" key="1">
    <source>
        <dbReference type="EMBL" id="EDQ32431.1"/>
    </source>
</evidence>
<reference evidence="1 2" key="1">
    <citation type="submission" date="2007-10" db="EMBL/GenBank/DDBJ databases">
        <authorList>
            <person name="Wagner-Dobler I."/>
            <person name="Ferriera S."/>
            <person name="Johnson J."/>
            <person name="Kravitz S."/>
            <person name="Beeson K."/>
            <person name="Sutton G."/>
            <person name="Rogers Y.-H."/>
            <person name="Friedman R."/>
            <person name="Frazier M."/>
            <person name="Venter J.C."/>
        </authorList>
    </citation>
    <scope>NUCLEOTIDE SEQUENCE [LARGE SCALE GENOMIC DNA]</scope>
    <source>
        <strain evidence="1 2">DFL-43</strain>
    </source>
</reference>
<name>A9DB20_HOEPD</name>
<proteinExistence type="predicted"/>
<comment type="caution">
    <text evidence="1">The sequence shown here is derived from an EMBL/GenBank/DDBJ whole genome shotgun (WGS) entry which is preliminary data.</text>
</comment>
<dbReference type="STRING" id="411684.HPDFL43_11546"/>
<evidence type="ECO:0008006" key="3">
    <source>
        <dbReference type="Google" id="ProtNLM"/>
    </source>
</evidence>